<evidence type="ECO:0000313" key="3">
    <source>
        <dbReference type="EMBL" id="QBD82380.1"/>
    </source>
</evidence>
<keyword evidence="4" id="KW-1185">Reference proteome</keyword>
<evidence type="ECO:0000256" key="1">
    <source>
        <dbReference type="SAM" id="SignalP"/>
    </source>
</evidence>
<dbReference type="AlphaFoldDB" id="A0A4P6K3M8"/>
<organism evidence="3 4">
    <name type="scientific">Ktedonosporobacter rubrisoli</name>
    <dbReference type="NCBI Taxonomy" id="2509675"/>
    <lineage>
        <taxon>Bacteria</taxon>
        <taxon>Bacillati</taxon>
        <taxon>Chloroflexota</taxon>
        <taxon>Ktedonobacteria</taxon>
        <taxon>Ktedonobacterales</taxon>
        <taxon>Ktedonosporobacteraceae</taxon>
        <taxon>Ktedonosporobacter</taxon>
    </lineage>
</organism>
<dbReference type="EMBL" id="CP035758">
    <property type="protein sequence ID" value="QBD82380.1"/>
    <property type="molecule type" value="Genomic_DNA"/>
</dbReference>
<dbReference type="PANTHER" id="PTHR38591:SF1">
    <property type="entry name" value="BLL1000 PROTEIN"/>
    <property type="match status" value="1"/>
</dbReference>
<evidence type="ECO:0000259" key="2">
    <source>
        <dbReference type="Pfam" id="PF07143"/>
    </source>
</evidence>
<evidence type="ECO:0000313" key="4">
    <source>
        <dbReference type="Proteomes" id="UP000290365"/>
    </source>
</evidence>
<dbReference type="RefSeq" id="WP_129893449.1">
    <property type="nucleotide sequence ID" value="NZ_CP035758.1"/>
</dbReference>
<proteinExistence type="predicted"/>
<dbReference type="Gene3D" id="2.40.370.10">
    <property type="entry name" value="AttH-like domain"/>
    <property type="match status" value="2"/>
</dbReference>
<dbReference type="Proteomes" id="UP000290365">
    <property type="component" value="Chromosome"/>
</dbReference>
<accession>A0A4P6K3M8</accession>
<dbReference type="Pfam" id="PF07143">
    <property type="entry name" value="CrtC"/>
    <property type="match status" value="1"/>
</dbReference>
<feature type="domain" description="AttH" evidence="2">
    <location>
        <begin position="68"/>
        <end position="233"/>
    </location>
</feature>
<dbReference type="Pfam" id="PF17186">
    <property type="entry name" value="Lipocalin_9"/>
    <property type="match status" value="1"/>
</dbReference>
<name>A0A4P6K3M8_KTERU</name>
<keyword evidence="1" id="KW-0732">Signal</keyword>
<reference evidence="3 4" key="1">
    <citation type="submission" date="2019-01" db="EMBL/GenBank/DDBJ databases">
        <title>Ktedonosporobacter rubrisoli SCAWS-G2.</title>
        <authorList>
            <person name="Huang Y."/>
            <person name="Yan B."/>
        </authorList>
    </citation>
    <scope>NUCLEOTIDE SEQUENCE [LARGE SCALE GENOMIC DNA]</scope>
    <source>
        <strain evidence="3 4">SCAWS-G2</strain>
    </source>
</reference>
<protein>
    <submittedName>
        <fullName evidence="3">Carotenoid 1,2-hydratase</fullName>
    </submittedName>
</protein>
<sequence length="376" mass="42047">MNKRFRHRRQTFTLSGILLGLLLALSSCSFPGVVSTSEQLPQVNQAEPTPQLPPIHFPQDEGAHNKLTEWWYYTGHLNATSGDGKTHHYGFEMVIFQALRSNLPPVYASHFAISDITRGEFHYDQRRRVVSSAAIPDGTSTQGINVNVGDWSIRGLDGHDHLAASMKDYTVDLNLLARKEPVLHNKDGLITYGLAGYSYYYSRTNMEISGTIIDHGQHMNVTGKAWMDHQWGNFLTLGSGGWDWFSLQFKDNTEIMLYFIRDASGKILSTYIGYIDAQARDYLIPAQALQTSVLGSWTSPQTHITYPSGWKLTINDQHVQATLTITPQLKDQELVVYPSTGNVYWEGAVSISGQLNEKPVDGEGYIELTGYAPKTA</sequence>
<feature type="chain" id="PRO_5020549757" evidence="1">
    <location>
        <begin position="32"/>
        <end position="376"/>
    </location>
</feature>
<dbReference type="KEGG" id="kbs:EPA93_42980"/>
<dbReference type="InterPro" id="IPR010791">
    <property type="entry name" value="AttH_dom"/>
</dbReference>
<dbReference type="SUPFAM" id="SSF159245">
    <property type="entry name" value="AttH-like"/>
    <property type="match status" value="1"/>
</dbReference>
<gene>
    <name evidence="3" type="ORF">EPA93_42980</name>
</gene>
<dbReference type="InterPro" id="IPR023374">
    <property type="entry name" value="AttH-like_dom_sf"/>
</dbReference>
<dbReference type="PANTHER" id="PTHR38591">
    <property type="entry name" value="HYDROLASE"/>
    <property type="match status" value="1"/>
</dbReference>
<dbReference type="OrthoDB" id="9770826at2"/>
<dbReference type="PROSITE" id="PS51257">
    <property type="entry name" value="PROKAR_LIPOPROTEIN"/>
    <property type="match status" value="1"/>
</dbReference>
<feature type="signal peptide" evidence="1">
    <location>
        <begin position="1"/>
        <end position="31"/>
    </location>
</feature>